<proteinExistence type="predicted"/>
<reference evidence="1" key="1">
    <citation type="journal article" date="2021" name="Proc. Natl. Acad. Sci. U.S.A.">
        <title>A Catalog of Tens of Thousands of Viruses from Human Metagenomes Reveals Hidden Associations with Chronic Diseases.</title>
        <authorList>
            <person name="Tisza M.J."/>
            <person name="Buck C.B."/>
        </authorList>
    </citation>
    <scope>NUCLEOTIDE SEQUENCE</scope>
    <source>
        <strain evidence="1">Ctcx61</strain>
    </source>
</reference>
<dbReference type="EMBL" id="BK015949">
    <property type="protein sequence ID" value="DAF86614.1"/>
    <property type="molecule type" value="Genomic_DNA"/>
</dbReference>
<organism evidence="1">
    <name type="scientific">Siphoviridae sp. ctcx61</name>
    <dbReference type="NCBI Taxonomy" id="2825575"/>
    <lineage>
        <taxon>Viruses</taxon>
        <taxon>Duplodnaviria</taxon>
        <taxon>Heunggongvirae</taxon>
        <taxon>Uroviricota</taxon>
        <taxon>Caudoviricetes</taxon>
    </lineage>
</organism>
<sequence>MILTTTMAKNFERIIKSGNYDAAKVLSDIEAARVRKRITDAESEYLNELIEVDLESRVDEQVKQLGK</sequence>
<name>A0A8S5TWM8_9CAUD</name>
<protein>
    <submittedName>
        <fullName evidence="1">Uncharacterized protein</fullName>
    </submittedName>
</protein>
<evidence type="ECO:0000313" key="1">
    <source>
        <dbReference type="EMBL" id="DAF86614.1"/>
    </source>
</evidence>
<accession>A0A8S5TWM8</accession>